<dbReference type="Gene3D" id="2.180.10.10">
    <property type="entry name" value="RHS repeat-associated core"/>
    <property type="match status" value="1"/>
</dbReference>
<dbReference type="InterPro" id="IPR050708">
    <property type="entry name" value="T6SS_VgrG/RHS"/>
</dbReference>
<proteinExistence type="predicted"/>
<name>A0ABW3MH28_9PSEU</name>
<dbReference type="EMBL" id="JBHTIS010002488">
    <property type="protein sequence ID" value="MFD1049923.1"/>
    <property type="molecule type" value="Genomic_DNA"/>
</dbReference>
<feature type="compositionally biased region" description="Basic and acidic residues" evidence="1">
    <location>
        <begin position="265"/>
        <end position="278"/>
    </location>
</feature>
<dbReference type="PANTHER" id="PTHR32305:SF17">
    <property type="entry name" value="TRNA NUCLEASE WAPA"/>
    <property type="match status" value="1"/>
</dbReference>
<comment type="caution">
    <text evidence="2">The sequence shown here is derived from an EMBL/GenBank/DDBJ whole genome shotgun (WGS) entry which is preliminary data.</text>
</comment>
<reference evidence="3" key="1">
    <citation type="journal article" date="2019" name="Int. J. Syst. Evol. Microbiol.">
        <title>The Global Catalogue of Microorganisms (GCM) 10K type strain sequencing project: providing services to taxonomists for standard genome sequencing and annotation.</title>
        <authorList>
            <consortium name="The Broad Institute Genomics Platform"/>
            <consortium name="The Broad Institute Genome Sequencing Center for Infectious Disease"/>
            <person name="Wu L."/>
            <person name="Ma J."/>
        </authorList>
    </citation>
    <scope>NUCLEOTIDE SEQUENCE [LARGE SCALE GENOMIC DNA]</scope>
    <source>
        <strain evidence="3">JCM 31486</strain>
    </source>
</reference>
<evidence type="ECO:0000313" key="3">
    <source>
        <dbReference type="Proteomes" id="UP001597045"/>
    </source>
</evidence>
<evidence type="ECO:0000256" key="1">
    <source>
        <dbReference type="SAM" id="MobiDB-lite"/>
    </source>
</evidence>
<dbReference type="PANTHER" id="PTHR32305">
    <property type="match status" value="1"/>
</dbReference>
<dbReference type="Proteomes" id="UP001597045">
    <property type="component" value="Unassembled WGS sequence"/>
</dbReference>
<dbReference type="NCBIfam" id="TIGR01643">
    <property type="entry name" value="YD_repeat_2x"/>
    <property type="match status" value="2"/>
</dbReference>
<sequence>MYTVNDVANATTLSETPTTATYDYLVRTNGPLAVTSHTLVDYGKGTNYVTTVNIYDALGQLRQSQTDAEGGGRVAKDTFYDSHGWARTSNNRYYTDGVPSTTIVSVADSAVNDRTVMTYDGSGRPTVATAYNGLQAKWNTRTVYGGDRTTKIPPQGGVTATTVFDVRGRTTELDQYTTPPVVDSAGNVSGGAPQVTKYHYTATGLQDSVTDTNNTTWTYGYDFLGRQVTRTDPDTGTSTTAYDLQDQVTSTTDARGQTLSYDYDGVGRRTAEHDGPLT</sequence>
<dbReference type="InterPro" id="IPR006530">
    <property type="entry name" value="YD"/>
</dbReference>
<organism evidence="2 3">
    <name type="scientific">Kibdelosporangium lantanae</name>
    <dbReference type="NCBI Taxonomy" id="1497396"/>
    <lineage>
        <taxon>Bacteria</taxon>
        <taxon>Bacillati</taxon>
        <taxon>Actinomycetota</taxon>
        <taxon>Actinomycetes</taxon>
        <taxon>Pseudonocardiales</taxon>
        <taxon>Pseudonocardiaceae</taxon>
        <taxon>Kibdelosporangium</taxon>
    </lineage>
</organism>
<dbReference type="InterPro" id="IPR031325">
    <property type="entry name" value="RHS_repeat"/>
</dbReference>
<feature type="compositionally biased region" description="Polar residues" evidence="1">
    <location>
        <begin position="249"/>
        <end position="260"/>
    </location>
</feature>
<feature type="region of interest" description="Disordered" evidence="1">
    <location>
        <begin position="249"/>
        <end position="278"/>
    </location>
</feature>
<protein>
    <submittedName>
        <fullName evidence="2">Type IV secretion protein Rhs</fullName>
    </submittedName>
</protein>
<gene>
    <name evidence="2" type="ORF">ACFQ1S_32535</name>
</gene>
<keyword evidence="3" id="KW-1185">Reference proteome</keyword>
<accession>A0ABW3MH28</accession>
<evidence type="ECO:0000313" key="2">
    <source>
        <dbReference type="EMBL" id="MFD1049923.1"/>
    </source>
</evidence>
<dbReference type="Pfam" id="PF05593">
    <property type="entry name" value="RHS_repeat"/>
    <property type="match status" value="1"/>
</dbReference>
<feature type="non-terminal residue" evidence="2">
    <location>
        <position position="278"/>
    </location>
</feature>